<protein>
    <submittedName>
        <fullName evidence="1">Uncharacterized protein</fullName>
    </submittedName>
</protein>
<name>A0A142VZL7_9SPHN</name>
<dbReference type="KEGG" id="ster:AOA14_11200"/>
<accession>A0A142VZL7</accession>
<dbReference type="STRING" id="1219058.AOA14_11200"/>
<dbReference type="Proteomes" id="UP000076234">
    <property type="component" value="Chromosome"/>
</dbReference>
<dbReference type="AlphaFoldDB" id="A0A142VZL7"/>
<reference evidence="2" key="1">
    <citation type="submission" date="2015-11" db="EMBL/GenBank/DDBJ databases">
        <title>Complete genome sequence of a polyethylene glycol-degrading strain Sphingopyxis terrae strain 203-1 (NBRC 15098).</title>
        <authorList>
            <person name="Yoshiyuki O."/>
            <person name="Shouta N."/>
            <person name="Nagata Y."/>
            <person name="Numata M."/>
            <person name="Tsuchikane K."/>
            <person name="Hosoyama A."/>
            <person name="Yamazoe A."/>
            <person name="Tsuda M."/>
            <person name="Fujita N."/>
            <person name="Kawai F."/>
        </authorList>
    </citation>
    <scope>NUCLEOTIDE SEQUENCE [LARGE SCALE GENOMIC DNA]</scope>
    <source>
        <strain evidence="2">203-1</strain>
    </source>
</reference>
<gene>
    <name evidence="1" type="ORF">AOA14_11200</name>
</gene>
<dbReference type="EMBL" id="CP013342">
    <property type="protein sequence ID" value="AMU95172.1"/>
    <property type="molecule type" value="Genomic_DNA"/>
</dbReference>
<dbReference type="RefSeq" id="WP_238929636.1">
    <property type="nucleotide sequence ID" value="NZ_CP013342.1"/>
</dbReference>
<evidence type="ECO:0000313" key="2">
    <source>
        <dbReference type="Proteomes" id="UP000076234"/>
    </source>
</evidence>
<evidence type="ECO:0000313" key="1">
    <source>
        <dbReference type="EMBL" id="AMU95172.1"/>
    </source>
</evidence>
<organism evidence="1 2">
    <name type="scientific">Sphingopyxis terrae subsp. terrae NBRC 15098</name>
    <dbReference type="NCBI Taxonomy" id="1219058"/>
    <lineage>
        <taxon>Bacteria</taxon>
        <taxon>Pseudomonadati</taxon>
        <taxon>Pseudomonadota</taxon>
        <taxon>Alphaproteobacteria</taxon>
        <taxon>Sphingomonadales</taxon>
        <taxon>Sphingomonadaceae</taxon>
        <taxon>Sphingopyxis</taxon>
    </lineage>
</organism>
<sequence>MTANFRAMHDDRLDKPHARAQVLAFPGIWLIADRLKKQSEEWLEEDPDAGLVSQTAMTLAARAGRRMVGVRDILCIDHPVVIALHEKLVIEHAHIPAPDKAIVAALSKLNGFKFDGLVVTIDGVPLPAGKAQTDWFTVQRYSPLYSSRALPHLIYRRDPENIAEADRGALGVPNGVAPALIHLLAYDAANVTDEMQEALLSYSAAIHRDNLVALQRDHTALYVTIWRRDMRSAMKQVQTARRCGLLRPPHRKSVRKFAIHLLNGASLMNEFERLFEIIDTLKFAGGVTRYSIQTTLKSSTSMAAMHTHRDPTGTFIYGSVAHVRSLHPTMNSKQVKPKTADPILEGARTAFFNARGFWEKTGRIEWIEGNMPGQWFLGVEPAMLAPVALIQMIWNMARWENGFWLRDKRGGARDLSDERRALVFELAVVITSNICPATARSMLPRDKLNEGLAAMGLRRSDASWRDAVVPTLIRNPSLADQVEVLAHQGGMAWPIPGNADCDRPRRSSPYDRAMERANALKALYQPGWTQGFLFEAWLRPKAEVSFLRHCCRYVRYDPAEANKRDALNATLAQTTRVGCRPVVATDIATGLPRQHPVERIQDLFRDMFDRLQVEGGCSDGSPSASKKRAWRDAALTQVAALLPAVSPITLDPQHAERWWRDRDDKLVAIASEGALNT</sequence>
<proteinExistence type="predicted"/>
<reference evidence="1 2" key="2">
    <citation type="journal article" date="2016" name="Genome Announc.">
        <title>Complete Genome Sequence of Sphingopyxis terrae Strain 203-1 (NBRC 111660), a Polyethylene Glycol Degrader.</title>
        <authorList>
            <person name="Ohtsubo Y."/>
            <person name="Nonoyama S."/>
            <person name="Nagata Y."/>
            <person name="Numata M."/>
            <person name="Tsuchikane K."/>
            <person name="Hosoyama A."/>
            <person name="Yamazoe A."/>
            <person name="Tsuda M."/>
            <person name="Fujita N."/>
            <person name="Kawai F."/>
        </authorList>
    </citation>
    <scope>NUCLEOTIDE SEQUENCE [LARGE SCALE GENOMIC DNA]</scope>
    <source>
        <strain evidence="1 2">203-1</strain>
    </source>
</reference>